<evidence type="ECO:0000313" key="1">
    <source>
        <dbReference type="EMBL" id="ACL09047.1"/>
    </source>
</evidence>
<protein>
    <submittedName>
        <fullName evidence="1">Uncharacterized protein</fullName>
    </submittedName>
</protein>
<dbReference type="KEGG" id="dvm:DvMF_2104"/>
<dbReference type="eggNOG" id="ENOG5033APK">
    <property type="taxonomic scope" value="Bacteria"/>
</dbReference>
<reference evidence="1" key="1">
    <citation type="submission" date="2008-10" db="EMBL/GenBank/DDBJ databases">
        <title>Complete sequence of Desulfovibrio vulgaris str. 'Miyazaki F'.</title>
        <authorList>
            <person name="Lucas S."/>
            <person name="Copeland A."/>
            <person name="Lapidus A."/>
            <person name="Glavina del Rio T."/>
            <person name="Dalin E."/>
            <person name="Tice H."/>
            <person name="Bruce D."/>
            <person name="Goodwin L."/>
            <person name="Pitluck S."/>
            <person name="Sims D."/>
            <person name="Brettin T."/>
            <person name="Detter J.C."/>
            <person name="Han C."/>
            <person name="Larimer F."/>
            <person name="Land M."/>
            <person name="Hauser L."/>
            <person name="Kyrpides N."/>
            <person name="Mikhailova N."/>
            <person name="Hazen T.C."/>
            <person name="Richardson P."/>
        </authorList>
    </citation>
    <scope>NUCLEOTIDE SEQUENCE</scope>
    <source>
        <strain evidence="1">Miyazaki F</strain>
    </source>
</reference>
<gene>
    <name evidence="1" type="ordered locus">DvMF_2104</name>
</gene>
<accession>B8DQC8</accession>
<organism evidence="1">
    <name type="scientific">Nitratidesulfovibrio vulgaris (strain DSM 19637 / Miyazaki F)</name>
    <name type="common">Desulfovibrio vulgaris</name>
    <dbReference type="NCBI Taxonomy" id="883"/>
    <lineage>
        <taxon>Bacteria</taxon>
        <taxon>Pseudomonadati</taxon>
        <taxon>Thermodesulfobacteriota</taxon>
        <taxon>Desulfovibrionia</taxon>
        <taxon>Desulfovibrionales</taxon>
        <taxon>Desulfovibrionaceae</taxon>
        <taxon>Nitratidesulfovibrio</taxon>
    </lineage>
</organism>
<dbReference type="HOGENOM" id="CLU_176880_0_0_7"/>
<dbReference type="AlphaFoldDB" id="B8DQC8"/>
<proteinExistence type="predicted"/>
<dbReference type="STRING" id="883.DvMF_2104"/>
<sequence>MATQSARKPWGKTIIFGILSAALYAGVFAFADTIAAHFAQGSYWAAGPIATVFLFSYVHGEFTGNLWSVLGIEATRKTARKTETTTATVGQPATVRPAARRATLNA</sequence>
<dbReference type="OrthoDB" id="5432483at2"/>
<name>B8DQC8_NITV9</name>
<dbReference type="EMBL" id="CP001197">
    <property type="protein sequence ID" value="ACL09047.1"/>
    <property type="molecule type" value="Genomic_DNA"/>
</dbReference>